<evidence type="ECO:0000313" key="22">
    <source>
        <dbReference type="EMBL" id="TYH44340.1"/>
    </source>
</evidence>
<keyword evidence="4" id="KW-0245">EGF-like domain</keyword>
<feature type="binding site" evidence="18">
    <location>
        <position position="355"/>
    </location>
    <ligand>
        <name>ATP</name>
        <dbReference type="ChEBI" id="CHEBI:30616"/>
    </ligand>
</feature>
<evidence type="ECO:0000256" key="18">
    <source>
        <dbReference type="PROSITE-ProRule" id="PRU10141"/>
    </source>
</evidence>
<keyword evidence="23" id="KW-1185">Reference proteome</keyword>
<evidence type="ECO:0000256" key="10">
    <source>
        <dbReference type="ARBA" id="ARBA00022840"/>
    </source>
</evidence>
<comment type="catalytic activity">
    <reaction evidence="17">
        <text>L-seryl-[protein] + ATP = O-phospho-L-seryl-[protein] + ADP + H(+)</text>
        <dbReference type="Rhea" id="RHEA:17989"/>
        <dbReference type="Rhea" id="RHEA-COMP:9863"/>
        <dbReference type="Rhea" id="RHEA-COMP:11604"/>
        <dbReference type="ChEBI" id="CHEBI:15378"/>
        <dbReference type="ChEBI" id="CHEBI:29999"/>
        <dbReference type="ChEBI" id="CHEBI:30616"/>
        <dbReference type="ChEBI" id="CHEBI:83421"/>
        <dbReference type="ChEBI" id="CHEBI:456216"/>
        <dbReference type="EC" id="2.7.11.1"/>
    </reaction>
</comment>
<keyword evidence="6 19" id="KW-0812">Transmembrane</keyword>
<dbReference type="EC" id="2.7.11.1" evidence="2"/>
<organism evidence="22 23">
    <name type="scientific">Gossypium tomentosum</name>
    <name type="common">Hawaiian cotton</name>
    <name type="synonym">Gossypium sandvicense</name>
    <dbReference type="NCBI Taxonomy" id="34277"/>
    <lineage>
        <taxon>Eukaryota</taxon>
        <taxon>Viridiplantae</taxon>
        <taxon>Streptophyta</taxon>
        <taxon>Embryophyta</taxon>
        <taxon>Tracheophyta</taxon>
        <taxon>Spermatophyta</taxon>
        <taxon>Magnoliopsida</taxon>
        <taxon>eudicotyledons</taxon>
        <taxon>Gunneridae</taxon>
        <taxon>Pentapetalae</taxon>
        <taxon>rosids</taxon>
        <taxon>malvids</taxon>
        <taxon>Malvales</taxon>
        <taxon>Malvaceae</taxon>
        <taxon>Malvoideae</taxon>
        <taxon>Gossypium</taxon>
    </lineage>
</organism>
<evidence type="ECO:0000256" key="12">
    <source>
        <dbReference type="ARBA" id="ARBA00023136"/>
    </source>
</evidence>
<keyword evidence="12 19" id="KW-0472">Membrane</keyword>
<keyword evidence="8 18" id="KW-0547">Nucleotide-binding</keyword>
<dbReference type="InterPro" id="IPR011009">
    <property type="entry name" value="Kinase-like_dom_sf"/>
</dbReference>
<evidence type="ECO:0000256" key="9">
    <source>
        <dbReference type="ARBA" id="ARBA00022777"/>
    </source>
</evidence>
<dbReference type="Pfam" id="PF00069">
    <property type="entry name" value="Pkinase"/>
    <property type="match status" value="1"/>
</dbReference>
<dbReference type="EMBL" id="CM017633">
    <property type="protein sequence ID" value="TYH44340.1"/>
    <property type="molecule type" value="Genomic_DNA"/>
</dbReference>
<dbReference type="Pfam" id="PF14380">
    <property type="entry name" value="WAK_assoc"/>
    <property type="match status" value="1"/>
</dbReference>
<evidence type="ECO:0000256" key="15">
    <source>
        <dbReference type="ARBA" id="ARBA00023180"/>
    </source>
</evidence>
<dbReference type="InterPro" id="IPR045874">
    <property type="entry name" value="LRK10/LRL21-25-like"/>
</dbReference>
<evidence type="ECO:0000256" key="13">
    <source>
        <dbReference type="ARBA" id="ARBA00023157"/>
    </source>
</evidence>
<dbReference type="FunFam" id="3.30.200.20:FF:000059">
    <property type="entry name" value="S-receptor-like serine/threonine-protein kinase"/>
    <property type="match status" value="1"/>
</dbReference>
<keyword evidence="3" id="KW-0723">Serine/threonine-protein kinase</keyword>
<dbReference type="GO" id="GO:0004674">
    <property type="term" value="F:protein serine/threonine kinase activity"/>
    <property type="evidence" value="ECO:0007669"/>
    <property type="project" value="UniProtKB-KW"/>
</dbReference>
<feature type="domain" description="Protein kinase" evidence="21">
    <location>
        <begin position="327"/>
        <end position="616"/>
    </location>
</feature>
<evidence type="ECO:0000256" key="20">
    <source>
        <dbReference type="SAM" id="SignalP"/>
    </source>
</evidence>
<evidence type="ECO:0000256" key="6">
    <source>
        <dbReference type="ARBA" id="ARBA00022692"/>
    </source>
</evidence>
<dbReference type="PROSITE" id="PS00107">
    <property type="entry name" value="PROTEIN_KINASE_ATP"/>
    <property type="match status" value="1"/>
</dbReference>
<dbReference type="InterPro" id="IPR017441">
    <property type="entry name" value="Protein_kinase_ATP_BS"/>
</dbReference>
<comment type="catalytic activity">
    <reaction evidence="16">
        <text>L-threonyl-[protein] + ATP = O-phospho-L-threonyl-[protein] + ADP + H(+)</text>
        <dbReference type="Rhea" id="RHEA:46608"/>
        <dbReference type="Rhea" id="RHEA-COMP:11060"/>
        <dbReference type="Rhea" id="RHEA-COMP:11605"/>
        <dbReference type="ChEBI" id="CHEBI:15378"/>
        <dbReference type="ChEBI" id="CHEBI:30013"/>
        <dbReference type="ChEBI" id="CHEBI:30616"/>
        <dbReference type="ChEBI" id="CHEBI:61977"/>
        <dbReference type="ChEBI" id="CHEBI:456216"/>
        <dbReference type="EC" id="2.7.11.1"/>
    </reaction>
</comment>
<evidence type="ECO:0000256" key="3">
    <source>
        <dbReference type="ARBA" id="ARBA00022527"/>
    </source>
</evidence>
<evidence type="ECO:0000256" key="5">
    <source>
        <dbReference type="ARBA" id="ARBA00022679"/>
    </source>
</evidence>
<dbReference type="InterPro" id="IPR032872">
    <property type="entry name" value="WAK_assoc_C"/>
</dbReference>
<keyword evidence="13" id="KW-1015">Disulfide bond</keyword>
<keyword evidence="7 20" id="KW-0732">Signal</keyword>
<keyword evidence="15" id="KW-0325">Glycoprotein</keyword>
<keyword evidence="14" id="KW-0675">Receptor</keyword>
<protein>
    <recommendedName>
        <fullName evidence="2">non-specific serine/threonine protein kinase</fullName>
        <ecNumber evidence="2">2.7.11.1</ecNumber>
    </recommendedName>
</protein>
<keyword evidence="10 18" id="KW-0067">ATP-binding</keyword>
<evidence type="ECO:0000313" key="23">
    <source>
        <dbReference type="Proteomes" id="UP000322667"/>
    </source>
</evidence>
<feature type="transmembrane region" description="Helical" evidence="19">
    <location>
        <begin position="262"/>
        <end position="285"/>
    </location>
</feature>
<dbReference type="PROSITE" id="PS00108">
    <property type="entry name" value="PROTEIN_KINASE_ST"/>
    <property type="match status" value="1"/>
</dbReference>
<dbReference type="SMART" id="SM00220">
    <property type="entry name" value="S_TKc"/>
    <property type="match status" value="1"/>
</dbReference>
<proteinExistence type="predicted"/>
<evidence type="ECO:0000256" key="11">
    <source>
        <dbReference type="ARBA" id="ARBA00022989"/>
    </source>
</evidence>
<dbReference type="SUPFAM" id="SSF56112">
    <property type="entry name" value="Protein kinase-like (PK-like)"/>
    <property type="match status" value="1"/>
</dbReference>
<comment type="subcellular location">
    <subcellularLocation>
        <location evidence="1">Membrane</location>
        <topology evidence="1">Single-pass type I membrane protein</topology>
    </subcellularLocation>
</comment>
<evidence type="ECO:0000256" key="7">
    <source>
        <dbReference type="ARBA" id="ARBA00022729"/>
    </source>
</evidence>
<dbReference type="InterPro" id="IPR000719">
    <property type="entry name" value="Prot_kinase_dom"/>
</dbReference>
<evidence type="ECO:0000256" key="8">
    <source>
        <dbReference type="ARBA" id="ARBA00022741"/>
    </source>
</evidence>
<dbReference type="InterPro" id="IPR025287">
    <property type="entry name" value="WAK_GUB"/>
</dbReference>
<dbReference type="Gene3D" id="1.10.510.10">
    <property type="entry name" value="Transferase(Phosphotransferase) domain 1"/>
    <property type="match status" value="1"/>
</dbReference>
<dbReference type="PANTHER" id="PTHR27009">
    <property type="entry name" value="RUST RESISTANCE KINASE LR10-RELATED"/>
    <property type="match status" value="1"/>
</dbReference>
<dbReference type="GO" id="GO:0030247">
    <property type="term" value="F:polysaccharide binding"/>
    <property type="evidence" value="ECO:0007669"/>
    <property type="project" value="InterPro"/>
</dbReference>
<evidence type="ECO:0000256" key="4">
    <source>
        <dbReference type="ARBA" id="ARBA00022536"/>
    </source>
</evidence>
<feature type="chain" id="PRO_5022813612" description="non-specific serine/threonine protein kinase" evidence="20">
    <location>
        <begin position="30"/>
        <end position="627"/>
    </location>
</feature>
<evidence type="ECO:0000256" key="19">
    <source>
        <dbReference type="SAM" id="Phobius"/>
    </source>
</evidence>
<dbReference type="Pfam" id="PF13947">
    <property type="entry name" value="GUB_WAK_bind"/>
    <property type="match status" value="1"/>
</dbReference>
<keyword evidence="5" id="KW-0808">Transferase</keyword>
<evidence type="ECO:0000256" key="2">
    <source>
        <dbReference type="ARBA" id="ARBA00012513"/>
    </source>
</evidence>
<keyword evidence="11 19" id="KW-1133">Transmembrane helix</keyword>
<dbReference type="GO" id="GO:0005524">
    <property type="term" value="F:ATP binding"/>
    <property type="evidence" value="ECO:0007669"/>
    <property type="project" value="UniProtKB-UniRule"/>
</dbReference>
<evidence type="ECO:0000256" key="1">
    <source>
        <dbReference type="ARBA" id="ARBA00004479"/>
    </source>
</evidence>
<dbReference type="Gene3D" id="3.30.200.20">
    <property type="entry name" value="Phosphorylase Kinase, domain 1"/>
    <property type="match status" value="1"/>
</dbReference>
<dbReference type="AlphaFoldDB" id="A0A5D2IQ25"/>
<evidence type="ECO:0000256" key="17">
    <source>
        <dbReference type="ARBA" id="ARBA00048679"/>
    </source>
</evidence>
<reference evidence="22 23" key="1">
    <citation type="submission" date="2019-07" db="EMBL/GenBank/DDBJ databases">
        <title>WGS assembly of Gossypium tomentosum.</title>
        <authorList>
            <person name="Chen Z.J."/>
            <person name="Sreedasyam A."/>
            <person name="Ando A."/>
            <person name="Song Q."/>
            <person name="De L."/>
            <person name="Hulse-Kemp A."/>
            <person name="Ding M."/>
            <person name="Ye W."/>
            <person name="Kirkbride R."/>
            <person name="Jenkins J."/>
            <person name="Plott C."/>
            <person name="Lovell J."/>
            <person name="Lin Y.-M."/>
            <person name="Vaughn R."/>
            <person name="Liu B."/>
            <person name="Li W."/>
            <person name="Simpson S."/>
            <person name="Scheffler B."/>
            <person name="Saski C."/>
            <person name="Grover C."/>
            <person name="Hu G."/>
            <person name="Conover J."/>
            <person name="Carlson J."/>
            <person name="Shu S."/>
            <person name="Boston L."/>
            <person name="Williams M."/>
            <person name="Peterson D."/>
            <person name="Mcgee K."/>
            <person name="Jones D."/>
            <person name="Wendel J."/>
            <person name="Stelly D."/>
            <person name="Grimwood J."/>
            <person name="Schmutz J."/>
        </authorList>
    </citation>
    <scope>NUCLEOTIDE SEQUENCE [LARGE SCALE GENOMIC DNA]</scope>
    <source>
        <strain evidence="22">7179.01</strain>
    </source>
</reference>
<sequence>MSSLSLPISSLLALFFLVFLTRVPTILFADDPRACRETLTCGSVSSIGYPFWGMNRPSYCGQPGFELRCENNVTEILMNENTLRVLDIDPERQILKVAREDYWNGYCSTEFINTSIDFNHFNYGSNFRNLTLFYGCYPLATSTSLPNCTINSTLTDVSYAVRNMLGDPRYSICREIVVVPVYEAAAKELEVNPMSMQAALSGGFELQWEAVNDQCRRCRDSDGICVYKQTSYSFTCFCSDKLSLTTCFPTTEGSNSKLQLNLIIGLTVGVTVVTIVLVSFIVLRFKRKSWSNHLRQGDKATIEAFIKNFGSSAPKRYSYREIKKITNKFQDNLGQGGFGKVYKGKMSDGRFVAVKVLNESKGNGEDFMNEVASISRTSHANIVTLLGFCFERSKRALIYEFMPHGSLDKFIYSQGSNNQSRQLEWKTLYDIALGIARGLEYLHQGCNTRILHFDIKPHNILLDKKFCPKISDFGLSKLCERKESIISMACARGTIGYIAPKVFCRNFGGVSYKSDVYSYGMMVLEMVRGKKNIDVGVSQTNEVYFPSWIYEHIDQSMNLNLKRVIAEDEEEITRKLIIVSLWCIQHDPCDRASMTKVLEMLQGSLQSLVIPPKPFVSSLLRSPVINE</sequence>
<keyword evidence="9" id="KW-0418">Kinase</keyword>
<dbReference type="PROSITE" id="PS50011">
    <property type="entry name" value="PROTEIN_KINASE_DOM"/>
    <property type="match status" value="1"/>
</dbReference>
<accession>A0A5D2IQ25</accession>
<name>A0A5D2IQ25_GOSTO</name>
<evidence type="ECO:0000259" key="21">
    <source>
        <dbReference type="PROSITE" id="PS50011"/>
    </source>
</evidence>
<dbReference type="InterPro" id="IPR008271">
    <property type="entry name" value="Ser/Thr_kinase_AS"/>
</dbReference>
<evidence type="ECO:0000256" key="14">
    <source>
        <dbReference type="ARBA" id="ARBA00023170"/>
    </source>
</evidence>
<feature type="signal peptide" evidence="20">
    <location>
        <begin position="1"/>
        <end position="29"/>
    </location>
</feature>
<evidence type="ECO:0000256" key="16">
    <source>
        <dbReference type="ARBA" id="ARBA00047899"/>
    </source>
</evidence>
<dbReference type="FunFam" id="1.10.510.10:FF:000590">
    <property type="entry name" value="PR5-like receptor kinase"/>
    <property type="match status" value="1"/>
</dbReference>
<dbReference type="GO" id="GO:0016020">
    <property type="term" value="C:membrane"/>
    <property type="evidence" value="ECO:0007669"/>
    <property type="project" value="UniProtKB-SubCell"/>
</dbReference>
<gene>
    <name evidence="22" type="ORF">ES332_D11G187400v1</name>
</gene>
<dbReference type="Proteomes" id="UP000322667">
    <property type="component" value="Chromosome D11"/>
</dbReference>